<dbReference type="InterPro" id="IPR005801">
    <property type="entry name" value="ADC_synthase"/>
</dbReference>
<dbReference type="InterPro" id="IPR015890">
    <property type="entry name" value="Chorismate_C"/>
</dbReference>
<comment type="catalytic activity">
    <reaction evidence="1">
        <text>chorismate = isochorismate</text>
        <dbReference type="Rhea" id="RHEA:18985"/>
        <dbReference type="ChEBI" id="CHEBI:29748"/>
        <dbReference type="ChEBI" id="CHEBI:29780"/>
        <dbReference type="EC" id="5.4.4.2"/>
    </reaction>
</comment>
<dbReference type="PANTHER" id="PTHR42839">
    <property type="entry name" value="ISOCHORISMATE SYNTHASE ENTC"/>
    <property type="match status" value="1"/>
</dbReference>
<dbReference type="InterPro" id="IPR004561">
    <property type="entry name" value="IsoChor_synthase"/>
</dbReference>
<dbReference type="Proteomes" id="UP000295632">
    <property type="component" value="Unassembled WGS sequence"/>
</dbReference>
<dbReference type="EC" id="5.4.4.2" evidence="3"/>
<dbReference type="AlphaFoldDB" id="A0A4R6U3Q7"/>
<sequence>MIDKSQRSLTELLADGIVLTHEKNTPILISWTEEIEPIDMFHFYQLEDGIERAFWRDDDHMSIGYSGVCESFEADSHDLEAIERAWHKRLDLSVQSNAKEKGTGPLLFGGMSYHKNAKRDAFWTDFPTVRFVLPSLMVSSKSGRAWVTMNRIIAKEEDVKQVLQFYSKVRKKLRSITPLGANLAEITWNPETDQHIDAWKNAISSLTSEMKEGLLQKVVLARRKILRANQTVDPTMVLKQLDSNHPQGYIFALNYGESTFLGATPEQLVRKMGNSLESSSVAGTIQRGHTTKEDDRLGEELLQDAKNRSEHDFVVESIAQMFNEFCLDVSVQKTPSLLKAGKVQHLHTPVKGITKEGVSLFDMISRLHPTPAMGGKPRSVAVEKIAHHETFDRGWYAAPIGWIDQEGDGEFAVAIRSGVLQGKTASLYAGCGIVEASDPASEVEETELKFAPMLHALKGETHA</sequence>
<evidence type="ECO:0000256" key="2">
    <source>
        <dbReference type="ARBA" id="ARBA00005297"/>
    </source>
</evidence>
<feature type="domain" description="Chorismate-utilising enzyme C-terminal" evidence="6">
    <location>
        <begin position="198"/>
        <end position="449"/>
    </location>
</feature>
<evidence type="ECO:0000256" key="1">
    <source>
        <dbReference type="ARBA" id="ARBA00000799"/>
    </source>
</evidence>
<dbReference type="SUPFAM" id="SSF56322">
    <property type="entry name" value="ADC synthase"/>
    <property type="match status" value="1"/>
</dbReference>
<gene>
    <name evidence="7" type="ORF">EV213_10622</name>
</gene>
<evidence type="ECO:0000256" key="5">
    <source>
        <dbReference type="ARBA" id="ARBA00041564"/>
    </source>
</evidence>
<dbReference type="OrthoDB" id="9803598at2"/>
<evidence type="ECO:0000313" key="8">
    <source>
        <dbReference type="Proteomes" id="UP000295632"/>
    </source>
</evidence>
<evidence type="ECO:0000313" key="7">
    <source>
        <dbReference type="EMBL" id="TDQ40306.1"/>
    </source>
</evidence>
<evidence type="ECO:0000256" key="4">
    <source>
        <dbReference type="ARBA" id="ARBA00023235"/>
    </source>
</evidence>
<name>A0A4R6U3Q7_9BACI</name>
<reference evidence="7 8" key="1">
    <citation type="submission" date="2019-03" db="EMBL/GenBank/DDBJ databases">
        <title>Genomic Encyclopedia of Type Strains, Phase IV (KMG-IV): sequencing the most valuable type-strain genomes for metagenomic binning, comparative biology and taxonomic classification.</title>
        <authorList>
            <person name="Goeker M."/>
        </authorList>
    </citation>
    <scope>NUCLEOTIDE SEQUENCE [LARGE SCALE GENOMIC DNA]</scope>
    <source>
        <strain evidence="7 8">DSM 28697</strain>
    </source>
</reference>
<evidence type="ECO:0000259" key="6">
    <source>
        <dbReference type="Pfam" id="PF00425"/>
    </source>
</evidence>
<dbReference type="Pfam" id="PF00425">
    <property type="entry name" value="Chorismate_bind"/>
    <property type="match status" value="1"/>
</dbReference>
<proteinExistence type="inferred from homology"/>
<keyword evidence="4" id="KW-0413">Isomerase</keyword>
<comment type="caution">
    <text evidence="7">The sequence shown here is derived from an EMBL/GenBank/DDBJ whole genome shotgun (WGS) entry which is preliminary data.</text>
</comment>
<dbReference type="Gene3D" id="3.60.120.10">
    <property type="entry name" value="Anthranilate synthase"/>
    <property type="match status" value="1"/>
</dbReference>
<protein>
    <recommendedName>
        <fullName evidence="3">isochorismate synthase</fullName>
        <ecNumber evidence="3">5.4.4.2</ecNumber>
    </recommendedName>
    <alternativeName>
        <fullName evidence="5">Isochorismate mutase</fullName>
    </alternativeName>
</protein>
<dbReference type="GO" id="GO:0008909">
    <property type="term" value="F:isochorismate synthase activity"/>
    <property type="evidence" value="ECO:0007669"/>
    <property type="project" value="UniProtKB-EC"/>
</dbReference>
<comment type="similarity">
    <text evidence="2">Belongs to the isochorismate synthase family.</text>
</comment>
<organism evidence="7 8">
    <name type="scientific">Aureibacillus halotolerans</name>
    <dbReference type="NCBI Taxonomy" id="1508390"/>
    <lineage>
        <taxon>Bacteria</taxon>
        <taxon>Bacillati</taxon>
        <taxon>Bacillota</taxon>
        <taxon>Bacilli</taxon>
        <taxon>Bacillales</taxon>
        <taxon>Bacillaceae</taxon>
        <taxon>Aureibacillus</taxon>
    </lineage>
</organism>
<keyword evidence="8" id="KW-1185">Reference proteome</keyword>
<dbReference type="EMBL" id="SNYJ01000006">
    <property type="protein sequence ID" value="TDQ40306.1"/>
    <property type="molecule type" value="Genomic_DNA"/>
</dbReference>
<dbReference type="PANTHER" id="PTHR42839:SF1">
    <property type="entry name" value="ISOCHORISMATE SYNTHASE MENF"/>
    <property type="match status" value="1"/>
</dbReference>
<evidence type="ECO:0000256" key="3">
    <source>
        <dbReference type="ARBA" id="ARBA00012824"/>
    </source>
</evidence>
<accession>A0A4R6U3Q7</accession>
<dbReference type="NCBIfam" id="TIGR00543">
    <property type="entry name" value="isochor_syn"/>
    <property type="match status" value="1"/>
</dbReference>
<dbReference type="GO" id="GO:0009697">
    <property type="term" value="P:salicylic acid biosynthetic process"/>
    <property type="evidence" value="ECO:0007669"/>
    <property type="project" value="TreeGrafter"/>
</dbReference>
<dbReference type="RefSeq" id="WP_133580132.1">
    <property type="nucleotide sequence ID" value="NZ_SNYJ01000006.1"/>
</dbReference>